<protein>
    <submittedName>
        <fullName evidence="3">Uncharacterized protein</fullName>
    </submittedName>
</protein>
<feature type="coiled-coil region" evidence="1">
    <location>
        <begin position="108"/>
        <end position="229"/>
    </location>
</feature>
<name>A0A8X8XUP8_SALSN</name>
<reference evidence="3" key="1">
    <citation type="submission" date="2018-01" db="EMBL/GenBank/DDBJ databases">
        <authorList>
            <person name="Mao J.F."/>
        </authorList>
    </citation>
    <scope>NUCLEOTIDE SEQUENCE</scope>
    <source>
        <strain evidence="3">Huo1</strain>
        <tissue evidence="3">Leaf</tissue>
    </source>
</reference>
<reference evidence="3" key="2">
    <citation type="submission" date="2020-08" db="EMBL/GenBank/DDBJ databases">
        <title>Plant Genome Project.</title>
        <authorList>
            <person name="Zhang R.-G."/>
        </authorList>
    </citation>
    <scope>NUCLEOTIDE SEQUENCE</scope>
    <source>
        <strain evidence="3">Huo1</strain>
        <tissue evidence="3">Leaf</tissue>
    </source>
</reference>
<evidence type="ECO:0000256" key="1">
    <source>
        <dbReference type="SAM" id="Coils"/>
    </source>
</evidence>
<accession>A0A8X8XUP8</accession>
<dbReference type="Gene3D" id="1.10.287.1490">
    <property type="match status" value="1"/>
</dbReference>
<sequence length="290" mass="32255">MADETIVNGEFSDVKSVEISEGDDSPKILSLTQKISDLERENGKIIQQNEDYRQKIDELKASIEEVSGEIVEGKKELGELRSENRALGAVAARAADLEGEVSRLQHDLVSAMSDLQESNAEISNLKRDLEGVIEREKAKDVELDAVGKERDLLLAKVRKLEEEEISFRGESEGKEKEIRFLKKDLEELEVVLESNNVLEKLRTGLEKTVEQLSEKISSLETSLDDKQKVITGFEAKERAVAESFINGDALLHAETRDCFKEKNWLVVGGLTVAAAAVVGVACYTRASRKH</sequence>
<dbReference type="AlphaFoldDB" id="A0A8X8XUP8"/>
<proteinExistence type="predicted"/>
<keyword evidence="2" id="KW-0472">Membrane</keyword>
<evidence type="ECO:0000313" key="3">
    <source>
        <dbReference type="EMBL" id="KAG6419419.1"/>
    </source>
</evidence>
<evidence type="ECO:0000313" key="4">
    <source>
        <dbReference type="Proteomes" id="UP000298416"/>
    </source>
</evidence>
<gene>
    <name evidence="3" type="ORF">SASPL_121641</name>
</gene>
<organism evidence="3">
    <name type="scientific">Salvia splendens</name>
    <name type="common">Scarlet sage</name>
    <dbReference type="NCBI Taxonomy" id="180675"/>
    <lineage>
        <taxon>Eukaryota</taxon>
        <taxon>Viridiplantae</taxon>
        <taxon>Streptophyta</taxon>
        <taxon>Embryophyta</taxon>
        <taxon>Tracheophyta</taxon>
        <taxon>Spermatophyta</taxon>
        <taxon>Magnoliopsida</taxon>
        <taxon>eudicotyledons</taxon>
        <taxon>Gunneridae</taxon>
        <taxon>Pentapetalae</taxon>
        <taxon>asterids</taxon>
        <taxon>lamiids</taxon>
        <taxon>Lamiales</taxon>
        <taxon>Lamiaceae</taxon>
        <taxon>Nepetoideae</taxon>
        <taxon>Mentheae</taxon>
        <taxon>Salviinae</taxon>
        <taxon>Salvia</taxon>
        <taxon>Salvia subgen. Calosphace</taxon>
        <taxon>core Calosphace</taxon>
    </lineage>
</organism>
<keyword evidence="4" id="KW-1185">Reference proteome</keyword>
<keyword evidence="2" id="KW-1133">Transmembrane helix</keyword>
<feature type="coiled-coil region" evidence="1">
    <location>
        <begin position="28"/>
        <end position="83"/>
    </location>
</feature>
<dbReference type="EMBL" id="PNBA02000007">
    <property type="protein sequence ID" value="KAG6419419.1"/>
    <property type="molecule type" value="Genomic_DNA"/>
</dbReference>
<evidence type="ECO:0000256" key="2">
    <source>
        <dbReference type="SAM" id="Phobius"/>
    </source>
</evidence>
<dbReference type="OrthoDB" id="1939306at2759"/>
<feature type="transmembrane region" description="Helical" evidence="2">
    <location>
        <begin position="264"/>
        <end position="284"/>
    </location>
</feature>
<keyword evidence="1" id="KW-0175">Coiled coil</keyword>
<keyword evidence="2" id="KW-0812">Transmembrane</keyword>
<comment type="caution">
    <text evidence="3">The sequence shown here is derived from an EMBL/GenBank/DDBJ whole genome shotgun (WGS) entry which is preliminary data.</text>
</comment>
<dbReference type="Proteomes" id="UP000298416">
    <property type="component" value="Unassembled WGS sequence"/>
</dbReference>